<reference evidence="4" key="2">
    <citation type="journal article" date="2024" name="Plant">
        <title>Genomic evolution and insights into agronomic trait innovations of Sesamum species.</title>
        <authorList>
            <person name="Miao H."/>
            <person name="Wang L."/>
            <person name="Qu L."/>
            <person name="Liu H."/>
            <person name="Sun Y."/>
            <person name="Le M."/>
            <person name="Wang Q."/>
            <person name="Wei S."/>
            <person name="Zheng Y."/>
            <person name="Lin W."/>
            <person name="Duan Y."/>
            <person name="Cao H."/>
            <person name="Xiong S."/>
            <person name="Wang X."/>
            <person name="Wei L."/>
            <person name="Li C."/>
            <person name="Ma Q."/>
            <person name="Ju M."/>
            <person name="Zhao R."/>
            <person name="Li G."/>
            <person name="Mu C."/>
            <person name="Tian Q."/>
            <person name="Mei H."/>
            <person name="Zhang T."/>
            <person name="Gao T."/>
            <person name="Zhang H."/>
        </authorList>
    </citation>
    <scope>NUCLEOTIDE SEQUENCE</scope>
    <source>
        <strain evidence="4">G01</strain>
    </source>
</reference>
<keyword evidence="1" id="KW-0507">mRNA processing</keyword>
<feature type="domain" description="PWI" evidence="3">
    <location>
        <begin position="1"/>
        <end position="299"/>
    </location>
</feature>
<evidence type="ECO:0000259" key="3">
    <source>
        <dbReference type="PROSITE" id="PS51025"/>
    </source>
</evidence>
<dbReference type="AlphaFoldDB" id="A0AAW2QTB0"/>
<dbReference type="GO" id="GO:0006397">
    <property type="term" value="P:mRNA processing"/>
    <property type="evidence" value="ECO:0007669"/>
    <property type="project" value="UniProtKB-KW"/>
</dbReference>
<dbReference type="PROSITE" id="PS51025">
    <property type="entry name" value="PWI"/>
    <property type="match status" value="1"/>
</dbReference>
<evidence type="ECO:0000256" key="1">
    <source>
        <dbReference type="ARBA" id="ARBA00022664"/>
    </source>
</evidence>
<dbReference type="PANTHER" id="PTHR23148:SF0">
    <property type="entry name" value="SERINE_ARGININE REPETITIVE MATRIX PROTEIN 1"/>
    <property type="match status" value="1"/>
</dbReference>
<dbReference type="GO" id="GO:0005681">
    <property type="term" value="C:spliceosomal complex"/>
    <property type="evidence" value="ECO:0007669"/>
    <property type="project" value="TreeGrafter"/>
</dbReference>
<feature type="compositionally biased region" description="Basic residues" evidence="2">
    <location>
        <begin position="114"/>
        <end position="126"/>
    </location>
</feature>
<feature type="region of interest" description="Disordered" evidence="2">
    <location>
        <begin position="61"/>
        <end position="243"/>
    </location>
</feature>
<dbReference type="InterPro" id="IPR052225">
    <property type="entry name" value="Ser/Arg_repetitive_matrix"/>
</dbReference>
<dbReference type="InterPro" id="IPR002483">
    <property type="entry name" value="PWI_dom"/>
</dbReference>
<evidence type="ECO:0000313" key="4">
    <source>
        <dbReference type="EMBL" id="KAL0370804.1"/>
    </source>
</evidence>
<dbReference type="SMART" id="SM00311">
    <property type="entry name" value="PWI"/>
    <property type="match status" value="1"/>
</dbReference>
<dbReference type="InterPro" id="IPR036483">
    <property type="entry name" value="PWI_dom_sf"/>
</dbReference>
<proteinExistence type="predicted"/>
<sequence>MSGGFFRVDMTKVKMDVMRPWIAKRVTELIGFEDEVLINFIYSLLEGKAETDRIANEIHRKKEKEKQEIEQEKIKMDGDGAMPRDKHDELDLHVKNDAGGSGINPADDKERYKRNGRRRPSRKKRSISPSKSNSGSYSERHEKYSTARRASPSKESESPSENRKETRLVEGRPMVSLRSTSPRGSSYQKRERMVPGSPNPLQKAAGQKPHHDSSGTCADDENKFSSRETGDHKYRSSRKISPVPVRHRTQLSLLESMVLLMVQSQGRPNFRTVTGFLTGWITKNVMNDNTCQQLLEPLV</sequence>
<organism evidence="4">
    <name type="scientific">Sesamum angustifolium</name>
    <dbReference type="NCBI Taxonomy" id="2727405"/>
    <lineage>
        <taxon>Eukaryota</taxon>
        <taxon>Viridiplantae</taxon>
        <taxon>Streptophyta</taxon>
        <taxon>Embryophyta</taxon>
        <taxon>Tracheophyta</taxon>
        <taxon>Spermatophyta</taxon>
        <taxon>Magnoliopsida</taxon>
        <taxon>eudicotyledons</taxon>
        <taxon>Gunneridae</taxon>
        <taxon>Pentapetalae</taxon>
        <taxon>asterids</taxon>
        <taxon>lamiids</taxon>
        <taxon>Lamiales</taxon>
        <taxon>Pedaliaceae</taxon>
        <taxon>Sesamum</taxon>
    </lineage>
</organism>
<dbReference type="Gene3D" id="1.20.1390.10">
    <property type="entry name" value="PWI domain"/>
    <property type="match status" value="1"/>
</dbReference>
<dbReference type="GO" id="GO:0003723">
    <property type="term" value="F:RNA binding"/>
    <property type="evidence" value="ECO:0007669"/>
    <property type="project" value="TreeGrafter"/>
</dbReference>
<dbReference type="GO" id="GO:0048024">
    <property type="term" value="P:regulation of mRNA splicing, via spliceosome"/>
    <property type="evidence" value="ECO:0007669"/>
    <property type="project" value="TreeGrafter"/>
</dbReference>
<dbReference type="SUPFAM" id="SSF101233">
    <property type="entry name" value="PWI domain"/>
    <property type="match status" value="1"/>
</dbReference>
<feature type="compositionally biased region" description="Low complexity" evidence="2">
    <location>
        <begin position="127"/>
        <end position="137"/>
    </location>
</feature>
<dbReference type="EMBL" id="JACGWK010000002">
    <property type="protein sequence ID" value="KAL0370804.1"/>
    <property type="molecule type" value="Genomic_DNA"/>
</dbReference>
<protein>
    <submittedName>
        <fullName evidence="4">PWI domain-containing protein</fullName>
    </submittedName>
</protein>
<dbReference type="Pfam" id="PF01480">
    <property type="entry name" value="PWI"/>
    <property type="match status" value="1"/>
</dbReference>
<dbReference type="PANTHER" id="PTHR23148">
    <property type="entry name" value="SERINE/ARGININE REGULATED NUCLEAR MATRIX PROTEIN"/>
    <property type="match status" value="1"/>
</dbReference>
<accession>A0AAW2QTB0</accession>
<reference evidence="4" key="1">
    <citation type="submission" date="2020-06" db="EMBL/GenBank/DDBJ databases">
        <authorList>
            <person name="Li T."/>
            <person name="Hu X."/>
            <person name="Zhang T."/>
            <person name="Song X."/>
            <person name="Zhang H."/>
            <person name="Dai N."/>
            <person name="Sheng W."/>
            <person name="Hou X."/>
            <person name="Wei L."/>
        </authorList>
    </citation>
    <scope>NUCLEOTIDE SEQUENCE</scope>
    <source>
        <strain evidence="4">G01</strain>
        <tissue evidence="4">Leaf</tissue>
    </source>
</reference>
<name>A0AAW2QTB0_9LAMI</name>
<evidence type="ECO:0000256" key="2">
    <source>
        <dbReference type="SAM" id="MobiDB-lite"/>
    </source>
</evidence>
<comment type="caution">
    <text evidence="4">The sequence shown here is derived from an EMBL/GenBank/DDBJ whole genome shotgun (WGS) entry which is preliminary data.</text>
</comment>
<feature type="compositionally biased region" description="Basic and acidic residues" evidence="2">
    <location>
        <begin position="152"/>
        <end position="170"/>
    </location>
</feature>
<feature type="compositionally biased region" description="Basic and acidic residues" evidence="2">
    <location>
        <begin position="61"/>
        <end position="96"/>
    </location>
</feature>
<gene>
    <name evidence="4" type="ORF">Sangu_0398500</name>
</gene>
<feature type="compositionally biased region" description="Basic and acidic residues" evidence="2">
    <location>
        <begin position="220"/>
        <end position="234"/>
    </location>
</feature>
<feature type="compositionally biased region" description="Polar residues" evidence="2">
    <location>
        <begin position="177"/>
        <end position="187"/>
    </location>
</feature>